<dbReference type="GO" id="GO:0015297">
    <property type="term" value="F:antiporter activity"/>
    <property type="evidence" value="ECO:0007669"/>
    <property type="project" value="UniProtKB-KW"/>
</dbReference>
<evidence type="ECO:0000256" key="9">
    <source>
        <dbReference type="ARBA" id="ARBA00023136"/>
    </source>
</evidence>
<dbReference type="PANTHER" id="PTHR12266:SF36">
    <property type="entry name" value="OS10G0436900 PROTEIN"/>
    <property type="match status" value="1"/>
</dbReference>
<proteinExistence type="inferred from homology"/>
<feature type="transmembrane region" description="Helical" evidence="12">
    <location>
        <begin position="145"/>
        <end position="168"/>
    </location>
</feature>
<dbReference type="GO" id="GO:0006813">
    <property type="term" value="P:potassium ion transport"/>
    <property type="evidence" value="ECO:0007669"/>
    <property type="project" value="UniProtKB-KW"/>
</dbReference>
<evidence type="ECO:0000256" key="6">
    <source>
        <dbReference type="ARBA" id="ARBA00022958"/>
    </source>
</evidence>
<keyword evidence="7 12" id="KW-1133">Transmembrane helix</keyword>
<feature type="transmembrane region" description="Helical" evidence="12">
    <location>
        <begin position="180"/>
        <end position="199"/>
    </location>
</feature>
<feature type="domain" description="Sodium/calcium exchanger membrane region" evidence="13">
    <location>
        <begin position="110"/>
        <end position="253"/>
    </location>
</feature>
<keyword evidence="5 12" id="KW-0812">Transmembrane</keyword>
<evidence type="ECO:0000256" key="5">
    <source>
        <dbReference type="ARBA" id="ARBA00022692"/>
    </source>
</evidence>
<feature type="transmembrane region" description="Helical" evidence="12">
    <location>
        <begin position="570"/>
        <end position="590"/>
    </location>
</feature>
<sequence>MAEFPPISKGQYLNLFLNISFLFLIFLCLTTHFYSSNSNFLNQFKTFPNAMTAPYHDSDTGCRQLHEYSDREAKCSYVKSHTGCQNGGYISYLQLFYCNFDPVLGYSALILWLLVLFYLLGNTAANYFCCSLEGLSRILKLSPNIAGVTLLSLGNGAPDLFASIVSFMGDETEKVGLNSILGGAFFVSSIVVGIISISVCHSRPSIERSSFIWDVTFFLLSLACLLVIIMLGKINLWGAISFFSLYFIYVLFISTSHLCHRKEGVGDDSAASGSPILPVTKNFLEYQTEGLCEVEEPLLGFVGDDKPISMEKSGLVQVGDDRKRRRRCLDLQPSTSSHLFVCRLLFFLELPLYLPRRLTIPVITAERWSKPFAVVSVTIAPVLVAVVWNSHGSKPSWLVYLIGASVGTISGVVAFFTTERSNPPTKWLFPWHAGGFLMSITWTYIAADELISLLVSLGLILGISPSILGLTVLAWGNSLGDLVSNVTMALNGGAEGAQVALSGCYAGPIFNTLIGLGLPLAFSAWSEYPASYIIPKDNSDYETLGFLMGGLLWALVILPKRNMMLDRCLGGGLVAIYLCFLSLRIARALVPN</sequence>
<dbReference type="GO" id="GO:0016020">
    <property type="term" value="C:membrane"/>
    <property type="evidence" value="ECO:0007669"/>
    <property type="project" value="UniProtKB-SubCell"/>
</dbReference>
<keyword evidence="6" id="KW-0630">Potassium</keyword>
<name>A0A438CYY0_VITVI</name>
<dbReference type="EMBL" id="QGNW01001897">
    <property type="protein sequence ID" value="RVW28404.1"/>
    <property type="molecule type" value="Genomic_DNA"/>
</dbReference>
<evidence type="ECO:0000313" key="15">
    <source>
        <dbReference type="Proteomes" id="UP000288805"/>
    </source>
</evidence>
<keyword evidence="8" id="KW-0915">Sodium</keyword>
<feature type="domain" description="Sodium/calcium exchanger membrane region" evidence="13">
    <location>
        <begin position="432"/>
        <end position="585"/>
    </location>
</feature>
<feature type="transmembrane region" description="Helical" evidence="12">
    <location>
        <begin position="12"/>
        <end position="34"/>
    </location>
</feature>
<protein>
    <submittedName>
        <fullName evidence="14">Cation/calcium exchanger 1</fullName>
    </submittedName>
</protein>
<accession>A0A438CYY0</accession>
<dbReference type="InterPro" id="IPR044880">
    <property type="entry name" value="NCX_ion-bd_dom_sf"/>
</dbReference>
<feature type="transmembrane region" description="Helical" evidence="12">
    <location>
        <begin position="211"/>
        <end position="230"/>
    </location>
</feature>
<feature type="transmembrane region" description="Helical" evidence="12">
    <location>
        <begin position="372"/>
        <end position="391"/>
    </location>
</feature>
<dbReference type="GO" id="GO:0006814">
    <property type="term" value="P:sodium ion transport"/>
    <property type="evidence" value="ECO:0007669"/>
    <property type="project" value="UniProtKB-KW"/>
</dbReference>
<evidence type="ECO:0000256" key="2">
    <source>
        <dbReference type="ARBA" id="ARBA00022448"/>
    </source>
</evidence>
<feature type="transmembrane region" description="Helical" evidence="12">
    <location>
        <begin position="103"/>
        <end position="125"/>
    </location>
</feature>
<evidence type="ECO:0000256" key="1">
    <source>
        <dbReference type="ARBA" id="ARBA00004141"/>
    </source>
</evidence>
<comment type="caution">
    <text evidence="14">The sequence shown here is derived from an EMBL/GenBank/DDBJ whole genome shotgun (WGS) entry which is preliminary data.</text>
</comment>
<keyword evidence="10" id="KW-0739">Sodium transport</keyword>
<organism evidence="14 15">
    <name type="scientific">Vitis vinifera</name>
    <name type="common">Grape</name>
    <dbReference type="NCBI Taxonomy" id="29760"/>
    <lineage>
        <taxon>Eukaryota</taxon>
        <taxon>Viridiplantae</taxon>
        <taxon>Streptophyta</taxon>
        <taxon>Embryophyta</taxon>
        <taxon>Tracheophyta</taxon>
        <taxon>Spermatophyta</taxon>
        <taxon>Magnoliopsida</taxon>
        <taxon>eudicotyledons</taxon>
        <taxon>Gunneridae</taxon>
        <taxon>Pentapetalae</taxon>
        <taxon>rosids</taxon>
        <taxon>Vitales</taxon>
        <taxon>Vitaceae</taxon>
        <taxon>Viteae</taxon>
        <taxon>Vitis</taxon>
    </lineage>
</organism>
<dbReference type="InterPro" id="IPR051359">
    <property type="entry name" value="CaCA_antiporter"/>
</dbReference>
<evidence type="ECO:0000313" key="14">
    <source>
        <dbReference type="EMBL" id="RVW28404.1"/>
    </source>
</evidence>
<dbReference type="Pfam" id="PF01699">
    <property type="entry name" value="Na_Ca_ex"/>
    <property type="match status" value="2"/>
</dbReference>
<keyword evidence="2" id="KW-0813">Transport</keyword>
<feature type="transmembrane region" description="Helical" evidence="12">
    <location>
        <begin position="497"/>
        <end position="521"/>
    </location>
</feature>
<dbReference type="InterPro" id="IPR004837">
    <property type="entry name" value="NaCa_Exmemb"/>
</dbReference>
<evidence type="ECO:0000256" key="10">
    <source>
        <dbReference type="ARBA" id="ARBA00023201"/>
    </source>
</evidence>
<dbReference type="Gene3D" id="1.20.1420.30">
    <property type="entry name" value="NCX, central ion-binding region"/>
    <property type="match status" value="2"/>
</dbReference>
<evidence type="ECO:0000256" key="3">
    <source>
        <dbReference type="ARBA" id="ARBA00022449"/>
    </source>
</evidence>
<keyword evidence="4" id="KW-0633">Potassium transport</keyword>
<keyword evidence="10" id="KW-0406">Ion transport</keyword>
<comment type="subcellular location">
    <subcellularLocation>
        <location evidence="1">Membrane</location>
        <topology evidence="1">Multi-pass membrane protein</topology>
    </subcellularLocation>
</comment>
<evidence type="ECO:0000256" key="8">
    <source>
        <dbReference type="ARBA" id="ARBA00023053"/>
    </source>
</evidence>
<dbReference type="AlphaFoldDB" id="A0A438CYY0"/>
<comment type="similarity">
    <text evidence="11">Belongs to the Ca(2+):cation antiporter (CaCA) (TC 2.A.19) family. Cation/calcium exchanger (CCX) subfamily.</text>
</comment>
<evidence type="ECO:0000259" key="13">
    <source>
        <dbReference type="Pfam" id="PF01699"/>
    </source>
</evidence>
<evidence type="ECO:0000256" key="4">
    <source>
        <dbReference type="ARBA" id="ARBA00022538"/>
    </source>
</evidence>
<gene>
    <name evidence="14" type="primary">CCX1_0</name>
    <name evidence="14" type="ORF">CK203_106394</name>
</gene>
<dbReference type="PANTHER" id="PTHR12266">
    <property type="entry name" value="NA+/CA2+ K+ INDEPENDENT EXCHANGER"/>
    <property type="match status" value="1"/>
</dbReference>
<dbReference type="Proteomes" id="UP000288805">
    <property type="component" value="Unassembled WGS sequence"/>
</dbReference>
<evidence type="ECO:0000256" key="7">
    <source>
        <dbReference type="ARBA" id="ARBA00022989"/>
    </source>
</evidence>
<keyword evidence="9 12" id="KW-0472">Membrane</keyword>
<feature type="transmembrane region" description="Helical" evidence="12">
    <location>
        <begin position="428"/>
        <end position="447"/>
    </location>
</feature>
<keyword evidence="3" id="KW-0050">Antiport</keyword>
<reference evidence="14 15" key="1">
    <citation type="journal article" date="2018" name="PLoS Genet.">
        <title>Population sequencing reveals clonal diversity and ancestral inbreeding in the grapevine cultivar Chardonnay.</title>
        <authorList>
            <person name="Roach M.J."/>
            <person name="Johnson D.L."/>
            <person name="Bohlmann J."/>
            <person name="van Vuuren H.J."/>
            <person name="Jones S.J."/>
            <person name="Pretorius I.S."/>
            <person name="Schmidt S.A."/>
            <person name="Borneman A.R."/>
        </authorList>
    </citation>
    <scope>NUCLEOTIDE SEQUENCE [LARGE SCALE GENOMIC DNA]</scope>
    <source>
        <strain evidence="15">cv. Chardonnay</strain>
        <tissue evidence="14">Leaf</tissue>
    </source>
</reference>
<feature type="transmembrane region" description="Helical" evidence="12">
    <location>
        <begin position="541"/>
        <end position="558"/>
    </location>
</feature>
<feature type="transmembrane region" description="Helical" evidence="12">
    <location>
        <begin position="453"/>
        <end position="476"/>
    </location>
</feature>
<evidence type="ECO:0000256" key="11">
    <source>
        <dbReference type="ARBA" id="ARBA00038187"/>
    </source>
</evidence>
<feature type="transmembrane region" description="Helical" evidence="12">
    <location>
        <begin position="236"/>
        <end position="253"/>
    </location>
</feature>
<feature type="transmembrane region" description="Helical" evidence="12">
    <location>
        <begin position="397"/>
        <end position="416"/>
    </location>
</feature>
<evidence type="ECO:0000256" key="12">
    <source>
        <dbReference type="SAM" id="Phobius"/>
    </source>
</evidence>